<name>A0A2K3CYI4_CHLRE</name>
<dbReference type="FunFam" id="3.40.50.720:FF:000635">
    <property type="entry name" value="NADP-dependent malic enzyme"/>
    <property type="match status" value="1"/>
</dbReference>
<dbReference type="GO" id="GO:0046872">
    <property type="term" value="F:metal ion binding"/>
    <property type="evidence" value="ECO:0007669"/>
    <property type="project" value="UniProtKB-KW"/>
</dbReference>
<dbReference type="InterPro" id="IPR036291">
    <property type="entry name" value="NAD(P)-bd_dom_sf"/>
</dbReference>
<dbReference type="SMR" id="A0A2K3CYI4"/>
<dbReference type="Gramene" id="PNW73345">
    <property type="protein sequence ID" value="PNW73345"/>
    <property type="gene ID" value="CHLRE_14g628650v5"/>
</dbReference>
<proteinExistence type="inferred from homology"/>
<evidence type="ECO:0000313" key="8">
    <source>
        <dbReference type="EMBL" id="PNW73345.1"/>
    </source>
</evidence>
<dbReference type="EMBL" id="CM008975">
    <property type="protein sequence ID" value="PNW73345.1"/>
    <property type="molecule type" value="Genomic_DNA"/>
</dbReference>
<evidence type="ECO:0000259" key="6">
    <source>
        <dbReference type="SMART" id="SM00919"/>
    </source>
</evidence>
<dbReference type="SUPFAM" id="SSF53223">
    <property type="entry name" value="Aminoacid dehydrogenase-like, N-terminal domain"/>
    <property type="match status" value="1"/>
</dbReference>
<gene>
    <name evidence="8" type="ORF">CHLRE_14g628650v5</name>
</gene>
<dbReference type="KEGG" id="cre:CHLRE_14g628650v5"/>
<keyword evidence="9" id="KW-1185">Reference proteome</keyword>
<evidence type="ECO:0000256" key="5">
    <source>
        <dbReference type="SAM" id="MobiDB-lite"/>
    </source>
</evidence>
<accession>A0A2K3CYI4</accession>
<feature type="domain" description="Malic enzyme NAD-binding" evidence="6">
    <location>
        <begin position="279"/>
        <end position="533"/>
    </location>
</feature>
<dbReference type="InParanoid" id="A0A2K3CYI4"/>
<dbReference type="PRINTS" id="PR00072">
    <property type="entry name" value="MALOXRDTASE"/>
</dbReference>
<dbReference type="SMART" id="SM00919">
    <property type="entry name" value="Malic_M"/>
    <property type="match status" value="1"/>
</dbReference>
<comment type="similarity">
    <text evidence="2 4">Belongs to the malic enzymes family.</text>
</comment>
<dbReference type="STRING" id="3055.A0A2K3CYI4"/>
<dbReference type="InterPro" id="IPR012301">
    <property type="entry name" value="Malic_N_dom"/>
</dbReference>
<dbReference type="InterPro" id="IPR015884">
    <property type="entry name" value="Malic_enzyme_CS"/>
</dbReference>
<organism evidence="8 9">
    <name type="scientific">Chlamydomonas reinhardtii</name>
    <name type="common">Chlamydomonas smithii</name>
    <dbReference type="NCBI Taxonomy" id="3055"/>
    <lineage>
        <taxon>Eukaryota</taxon>
        <taxon>Viridiplantae</taxon>
        <taxon>Chlorophyta</taxon>
        <taxon>core chlorophytes</taxon>
        <taxon>Chlorophyceae</taxon>
        <taxon>CS clade</taxon>
        <taxon>Chlamydomonadales</taxon>
        <taxon>Chlamydomonadaceae</taxon>
        <taxon>Chlamydomonas</taxon>
    </lineage>
</organism>
<dbReference type="PANTHER" id="PTHR23406:SF68">
    <property type="entry name" value="MALIC ENZYME"/>
    <property type="match status" value="1"/>
</dbReference>
<dbReference type="Pfam" id="PF00390">
    <property type="entry name" value="malic"/>
    <property type="match status" value="1"/>
</dbReference>
<dbReference type="AlphaFoldDB" id="A0A2K3CYI4"/>
<dbReference type="PROSITE" id="PS00331">
    <property type="entry name" value="MALIC_ENZYMES"/>
    <property type="match status" value="1"/>
</dbReference>
<dbReference type="InterPro" id="IPR046346">
    <property type="entry name" value="Aminoacid_DH-like_N_sf"/>
</dbReference>
<dbReference type="NCBIfam" id="NF010052">
    <property type="entry name" value="PRK13529.1"/>
    <property type="match status" value="1"/>
</dbReference>
<dbReference type="PaxDb" id="3055-EDP03703"/>
<dbReference type="InterPro" id="IPR012302">
    <property type="entry name" value="Malic_NAD-bd"/>
</dbReference>
<dbReference type="GeneID" id="5718373"/>
<dbReference type="GO" id="GO:0004473">
    <property type="term" value="F:malate dehydrogenase (decarboxylating) (NADP+) activity"/>
    <property type="evidence" value="ECO:0000318"/>
    <property type="project" value="GO_Central"/>
</dbReference>
<keyword evidence="3 4" id="KW-0479">Metal-binding</keyword>
<feature type="compositionally biased region" description="Low complexity" evidence="5">
    <location>
        <begin position="724"/>
        <end position="737"/>
    </location>
</feature>
<dbReference type="Gene3D" id="3.40.50.720">
    <property type="entry name" value="NAD(P)-binding Rossmann-like Domain"/>
    <property type="match status" value="1"/>
</dbReference>
<evidence type="ECO:0000256" key="3">
    <source>
        <dbReference type="ARBA" id="ARBA00022723"/>
    </source>
</evidence>
<feature type="compositionally biased region" description="Low complexity" evidence="5">
    <location>
        <begin position="624"/>
        <end position="679"/>
    </location>
</feature>
<dbReference type="Gene3D" id="3.40.50.10380">
    <property type="entry name" value="Malic enzyme, N-terminal domain"/>
    <property type="match status" value="1"/>
</dbReference>
<feature type="region of interest" description="Disordered" evidence="5">
    <location>
        <begin position="614"/>
        <end position="696"/>
    </location>
</feature>
<dbReference type="Proteomes" id="UP000006906">
    <property type="component" value="Chromosome 14"/>
</dbReference>
<comment type="cofactor">
    <cofactor evidence="1">
        <name>Mn(2+)</name>
        <dbReference type="ChEBI" id="CHEBI:29035"/>
    </cofactor>
</comment>
<evidence type="ECO:0000313" key="9">
    <source>
        <dbReference type="Proteomes" id="UP000006906"/>
    </source>
</evidence>
<keyword evidence="4" id="KW-0560">Oxidoreductase</keyword>
<dbReference type="RefSeq" id="XP_042917013.1">
    <property type="nucleotide sequence ID" value="XM_043070340.1"/>
</dbReference>
<sequence>MGNRISIIHSLQQLAERFRHRRAAGRAAAAAAAAPATAPGAPEDTIDTTIPGWQERAVAAAATETAEAALSAAGPAPLDKYLWLRQLRAAAPRVYYGLLVNGPEAVLPYIYTPTVGQACQEYHTLGIATRGLYLRIDQDKGRVLERLRAWPQPQVRVVVVTDGERILGLGDLGANGMGISEGKIELYTAAAGVDPAVCLPVCLDVGINNTQLREHPDYKGVRSARPPQEEYDEFVQEFMEAVKAWQPHTLIQFEDFGNTNAFRLLRRYGGSACCFNDDIQGTAAITLAALLAALRVTGQRLADQRILFMGAGEASTGIAQLLARSMHIRDGLEEQAARQRCHLMDSKGLVLASRTDLQPHKRPFAHSDVPPCATLIEAVRAIKPTVLIGASAVPNSFTQEVVAAMAELNDRTIIFPLSNPTSLAECTFEQAWKWTQGRVLFASGSPFDPITDAQGAVHHPPQANNAYIFPAVGYAAVLTKSKCIPEEVFLVAAERLSVMATAEELQVGALFPPFARIRDISAHVMAAAAAHLVGAGLGAVPEGWPALAAAAAADPGTVAAPAANATAADAASGGASNGAGATAMTTADVDGCVSGGARAAAAAAGWSRLARGAMWHLPPPPPESVHSSSLPPSHASSSVGGAAGAVSAGPAASQQAGKVAGRQGHQGQQGRQGRQGQQQAEGAADKGRGMGGGKGGVAGGVAGGVVVGSGGGGGGGNTSGGGASDAAATTGTESSVGSVTEAVAAAAAGAGGGAGVGAAQ</sequence>
<dbReference type="SUPFAM" id="SSF51735">
    <property type="entry name" value="NAD(P)-binding Rossmann-fold domains"/>
    <property type="match status" value="1"/>
</dbReference>
<dbReference type="Pfam" id="PF03949">
    <property type="entry name" value="Malic_M"/>
    <property type="match status" value="1"/>
</dbReference>
<dbReference type="PANTHER" id="PTHR23406">
    <property type="entry name" value="MALIC ENZYME-RELATED"/>
    <property type="match status" value="1"/>
</dbReference>
<dbReference type="GO" id="GO:0051287">
    <property type="term" value="F:NAD binding"/>
    <property type="evidence" value="ECO:0007669"/>
    <property type="project" value="InterPro"/>
</dbReference>
<evidence type="ECO:0000256" key="4">
    <source>
        <dbReference type="RuleBase" id="RU003426"/>
    </source>
</evidence>
<dbReference type="GO" id="GO:0006108">
    <property type="term" value="P:malate metabolic process"/>
    <property type="evidence" value="ECO:0000318"/>
    <property type="project" value="GO_Central"/>
</dbReference>
<feature type="domain" description="Malic enzyme N-terminal" evidence="7">
    <location>
        <begin position="88"/>
        <end position="269"/>
    </location>
</feature>
<dbReference type="OrthoDB" id="5365701at2759"/>
<feature type="region of interest" description="Disordered" evidence="5">
    <location>
        <begin position="716"/>
        <end position="737"/>
    </location>
</feature>
<dbReference type="InterPro" id="IPR037062">
    <property type="entry name" value="Malic_N_dom_sf"/>
</dbReference>
<protein>
    <recommendedName>
        <fullName evidence="4">Malic enzyme</fullName>
    </recommendedName>
</protein>
<reference evidence="8 9" key="1">
    <citation type="journal article" date="2007" name="Science">
        <title>The Chlamydomonas genome reveals the evolution of key animal and plant functions.</title>
        <authorList>
            <person name="Merchant S.S."/>
            <person name="Prochnik S.E."/>
            <person name="Vallon O."/>
            <person name="Harris E.H."/>
            <person name="Karpowicz S.J."/>
            <person name="Witman G.B."/>
            <person name="Terry A."/>
            <person name="Salamov A."/>
            <person name="Fritz-Laylin L.K."/>
            <person name="Marechal-Drouard L."/>
            <person name="Marshall W.F."/>
            <person name="Qu L.H."/>
            <person name="Nelson D.R."/>
            <person name="Sanderfoot A.A."/>
            <person name="Spalding M.H."/>
            <person name="Kapitonov V.V."/>
            <person name="Ren Q."/>
            <person name="Ferris P."/>
            <person name="Lindquist E."/>
            <person name="Shapiro H."/>
            <person name="Lucas S.M."/>
            <person name="Grimwood J."/>
            <person name="Schmutz J."/>
            <person name="Cardol P."/>
            <person name="Cerutti H."/>
            <person name="Chanfreau G."/>
            <person name="Chen C.L."/>
            <person name="Cognat V."/>
            <person name="Croft M.T."/>
            <person name="Dent R."/>
            <person name="Dutcher S."/>
            <person name="Fernandez E."/>
            <person name="Fukuzawa H."/>
            <person name="Gonzalez-Ballester D."/>
            <person name="Gonzalez-Halphen D."/>
            <person name="Hallmann A."/>
            <person name="Hanikenne M."/>
            <person name="Hippler M."/>
            <person name="Inwood W."/>
            <person name="Jabbari K."/>
            <person name="Kalanon M."/>
            <person name="Kuras R."/>
            <person name="Lefebvre P.A."/>
            <person name="Lemaire S.D."/>
            <person name="Lobanov A.V."/>
            <person name="Lohr M."/>
            <person name="Manuell A."/>
            <person name="Meier I."/>
            <person name="Mets L."/>
            <person name="Mittag M."/>
            <person name="Mittelmeier T."/>
            <person name="Moroney J.V."/>
            <person name="Moseley J."/>
            <person name="Napoli C."/>
            <person name="Nedelcu A.M."/>
            <person name="Niyogi K."/>
            <person name="Novoselov S.V."/>
            <person name="Paulsen I.T."/>
            <person name="Pazour G."/>
            <person name="Purton S."/>
            <person name="Ral J.P."/>
            <person name="Riano-Pachon D.M."/>
            <person name="Riekhof W."/>
            <person name="Rymarquis L."/>
            <person name="Schroda M."/>
            <person name="Stern D."/>
            <person name="Umen J."/>
            <person name="Willows R."/>
            <person name="Wilson N."/>
            <person name="Zimmer S.L."/>
            <person name="Allmer J."/>
            <person name="Balk J."/>
            <person name="Bisova K."/>
            <person name="Chen C.J."/>
            <person name="Elias M."/>
            <person name="Gendler K."/>
            <person name="Hauser C."/>
            <person name="Lamb M.R."/>
            <person name="Ledford H."/>
            <person name="Long J.C."/>
            <person name="Minagawa J."/>
            <person name="Page M.D."/>
            <person name="Pan J."/>
            <person name="Pootakham W."/>
            <person name="Roje S."/>
            <person name="Rose A."/>
            <person name="Stahlberg E."/>
            <person name="Terauchi A.M."/>
            <person name="Yang P."/>
            <person name="Ball S."/>
            <person name="Bowler C."/>
            <person name="Dieckmann C.L."/>
            <person name="Gladyshev V.N."/>
            <person name="Green P."/>
            <person name="Jorgensen R."/>
            <person name="Mayfield S."/>
            <person name="Mueller-Roeber B."/>
            <person name="Rajamani S."/>
            <person name="Sayre R.T."/>
            <person name="Brokstein P."/>
            <person name="Dubchak I."/>
            <person name="Goodstein D."/>
            <person name="Hornick L."/>
            <person name="Huang Y.W."/>
            <person name="Jhaveri J."/>
            <person name="Luo Y."/>
            <person name="Martinez D."/>
            <person name="Ngau W.C."/>
            <person name="Otillar B."/>
            <person name="Poliakov A."/>
            <person name="Porter A."/>
            <person name="Szajkowski L."/>
            <person name="Werner G."/>
            <person name="Zhou K."/>
            <person name="Grigoriev I.V."/>
            <person name="Rokhsar D.S."/>
            <person name="Grossman A.R."/>
        </authorList>
    </citation>
    <scope>NUCLEOTIDE SEQUENCE [LARGE SCALE GENOMIC DNA]</scope>
    <source>
        <strain evidence="9">CC-503</strain>
    </source>
</reference>
<evidence type="ECO:0000256" key="1">
    <source>
        <dbReference type="ARBA" id="ARBA00001936"/>
    </source>
</evidence>
<evidence type="ECO:0000256" key="2">
    <source>
        <dbReference type="ARBA" id="ARBA00008785"/>
    </source>
</evidence>
<dbReference type="FunFam" id="3.40.50.10380:FF:000018">
    <property type="entry name" value="Malic enzyme"/>
    <property type="match status" value="1"/>
</dbReference>
<dbReference type="SMART" id="SM01274">
    <property type="entry name" value="malic"/>
    <property type="match status" value="1"/>
</dbReference>
<evidence type="ECO:0000259" key="7">
    <source>
        <dbReference type="SMART" id="SM01274"/>
    </source>
</evidence>
<dbReference type="InterPro" id="IPR001891">
    <property type="entry name" value="Malic_OxRdtase"/>
</dbReference>